<dbReference type="EMBL" id="MU001497">
    <property type="protein sequence ID" value="KAF2446968.1"/>
    <property type="molecule type" value="Genomic_DNA"/>
</dbReference>
<evidence type="ECO:0000313" key="3">
    <source>
        <dbReference type="Proteomes" id="UP000799764"/>
    </source>
</evidence>
<accession>A0A9P4PPF6</accession>
<dbReference type="Proteomes" id="UP000799764">
    <property type="component" value="Unassembled WGS sequence"/>
</dbReference>
<keyword evidence="3" id="KW-1185">Reference proteome</keyword>
<name>A0A9P4PPF6_9PLEO</name>
<protein>
    <submittedName>
        <fullName evidence="2">Uncharacterized protein</fullName>
    </submittedName>
</protein>
<reference evidence="2" key="1">
    <citation type="journal article" date="2020" name="Stud. Mycol.">
        <title>101 Dothideomycetes genomes: a test case for predicting lifestyles and emergence of pathogens.</title>
        <authorList>
            <person name="Haridas S."/>
            <person name="Albert R."/>
            <person name="Binder M."/>
            <person name="Bloem J."/>
            <person name="Labutti K."/>
            <person name="Salamov A."/>
            <person name="Andreopoulos B."/>
            <person name="Baker S."/>
            <person name="Barry K."/>
            <person name="Bills G."/>
            <person name="Bluhm B."/>
            <person name="Cannon C."/>
            <person name="Castanera R."/>
            <person name="Culley D."/>
            <person name="Daum C."/>
            <person name="Ezra D."/>
            <person name="Gonzalez J."/>
            <person name="Henrissat B."/>
            <person name="Kuo A."/>
            <person name="Liang C."/>
            <person name="Lipzen A."/>
            <person name="Lutzoni F."/>
            <person name="Magnuson J."/>
            <person name="Mondo S."/>
            <person name="Nolan M."/>
            <person name="Ohm R."/>
            <person name="Pangilinan J."/>
            <person name="Park H.-J."/>
            <person name="Ramirez L."/>
            <person name="Alfaro M."/>
            <person name="Sun H."/>
            <person name="Tritt A."/>
            <person name="Yoshinaga Y."/>
            <person name="Zwiers L.-H."/>
            <person name="Turgeon B."/>
            <person name="Goodwin S."/>
            <person name="Spatafora J."/>
            <person name="Crous P."/>
            <person name="Grigoriev I."/>
        </authorList>
    </citation>
    <scope>NUCLEOTIDE SEQUENCE</scope>
    <source>
        <strain evidence="2">CBS 690.94</strain>
    </source>
</reference>
<organism evidence="2 3">
    <name type="scientific">Karstenula rhodostoma CBS 690.94</name>
    <dbReference type="NCBI Taxonomy" id="1392251"/>
    <lineage>
        <taxon>Eukaryota</taxon>
        <taxon>Fungi</taxon>
        <taxon>Dikarya</taxon>
        <taxon>Ascomycota</taxon>
        <taxon>Pezizomycotina</taxon>
        <taxon>Dothideomycetes</taxon>
        <taxon>Pleosporomycetidae</taxon>
        <taxon>Pleosporales</taxon>
        <taxon>Massarineae</taxon>
        <taxon>Didymosphaeriaceae</taxon>
        <taxon>Karstenula</taxon>
    </lineage>
</organism>
<proteinExistence type="predicted"/>
<evidence type="ECO:0000313" key="2">
    <source>
        <dbReference type="EMBL" id="KAF2446968.1"/>
    </source>
</evidence>
<comment type="caution">
    <text evidence="2">The sequence shown here is derived from an EMBL/GenBank/DDBJ whole genome shotgun (WGS) entry which is preliminary data.</text>
</comment>
<evidence type="ECO:0000256" key="1">
    <source>
        <dbReference type="SAM" id="MobiDB-lite"/>
    </source>
</evidence>
<sequence length="226" mass="23986">MAHLKLPVVSSRRERLRNPAGEKPRMTVTDDGYTAGDGSSTLEGRTRLDALGLSPAHAGGSQQMSSNKCFAVSPDLVEGASLRSPGAGLCTSPRVIAYLRRTLCGCLLPTAHRDTQRTAQARQQVETSHKSTPYTTVCRAAQQGVSARQMDGHWAVGVWRAVLTYATGAPGVDTFGLGRAVCLLGCRSRMRRVGPCARAASPGCARCSLTLRAASFPETPPASSRY</sequence>
<dbReference type="AlphaFoldDB" id="A0A9P4PPF6"/>
<gene>
    <name evidence="2" type="ORF">P171DRAFT_242533</name>
</gene>
<feature type="compositionally biased region" description="Basic and acidic residues" evidence="1">
    <location>
        <begin position="11"/>
        <end position="25"/>
    </location>
</feature>
<feature type="region of interest" description="Disordered" evidence="1">
    <location>
        <begin position="1"/>
        <end position="43"/>
    </location>
</feature>